<evidence type="ECO:0000256" key="3">
    <source>
        <dbReference type="ARBA" id="ARBA00023315"/>
    </source>
</evidence>
<dbReference type="InterPro" id="IPR000182">
    <property type="entry name" value="GNAT_dom"/>
</dbReference>
<comment type="caution">
    <text evidence="5">The sequence shown here is derived from an EMBL/GenBank/DDBJ whole genome shotgun (WGS) entry which is preliminary data.</text>
</comment>
<sequence>MNHAIRMATPADLPLIAQFIRDLAEYERLAHEVRFDEAALGERLFGRSARERPYAEVLIGEVNGAAQGFALFFHNFSTFEGKPGIYLEDLFVRPEARGAGLGKAFLQHLARLAVERDCARLEWWVLDWNEPAIRFYKALGAKPMDEWTTFRVDGDALVALAGQP</sequence>
<dbReference type="CDD" id="cd04301">
    <property type="entry name" value="NAT_SF"/>
    <property type="match status" value="1"/>
</dbReference>
<evidence type="ECO:0000313" key="5">
    <source>
        <dbReference type="EMBL" id="TSB01780.1"/>
    </source>
</evidence>
<organism evidence="5 6">
    <name type="scientific">Sphingorhabdus contaminans</name>
    <dbReference type="NCBI Taxonomy" id="1343899"/>
    <lineage>
        <taxon>Bacteria</taxon>
        <taxon>Pseudomonadati</taxon>
        <taxon>Pseudomonadota</taxon>
        <taxon>Alphaproteobacteria</taxon>
        <taxon>Sphingomonadales</taxon>
        <taxon>Sphingomonadaceae</taxon>
        <taxon>Sphingorhabdus</taxon>
    </lineage>
</organism>
<dbReference type="InterPro" id="IPR016181">
    <property type="entry name" value="Acyl_CoA_acyltransferase"/>
</dbReference>
<gene>
    <name evidence="5" type="ORF">FOM92_11450</name>
</gene>
<name>A0A553WAR5_9SPHN</name>
<dbReference type="PROSITE" id="PS51186">
    <property type="entry name" value="GNAT"/>
    <property type="match status" value="1"/>
</dbReference>
<comment type="similarity">
    <text evidence="1">Belongs to the acetyltransferase family.</text>
</comment>
<proteinExistence type="inferred from homology"/>
<dbReference type="RefSeq" id="WP_143777000.1">
    <property type="nucleotide sequence ID" value="NZ_VKKU01000002.1"/>
</dbReference>
<evidence type="ECO:0000313" key="6">
    <source>
        <dbReference type="Proteomes" id="UP000320160"/>
    </source>
</evidence>
<protein>
    <submittedName>
        <fullName evidence="5">GNAT family N-acetyltransferase</fullName>
    </submittedName>
</protein>
<dbReference type="EMBL" id="VKKU01000002">
    <property type="protein sequence ID" value="TSB01780.1"/>
    <property type="molecule type" value="Genomic_DNA"/>
</dbReference>
<dbReference type="InterPro" id="IPR051016">
    <property type="entry name" value="Diverse_Substrate_AcTransf"/>
</dbReference>
<evidence type="ECO:0000256" key="1">
    <source>
        <dbReference type="ARBA" id="ARBA00008694"/>
    </source>
</evidence>
<dbReference type="Proteomes" id="UP000320160">
    <property type="component" value="Unassembled WGS sequence"/>
</dbReference>
<reference evidence="5 6" key="1">
    <citation type="submission" date="2019-07" db="EMBL/GenBank/DDBJ databases">
        <authorList>
            <person name="Park M."/>
        </authorList>
    </citation>
    <scope>NUCLEOTIDE SEQUENCE [LARGE SCALE GENOMIC DNA]</scope>
    <source>
        <strain evidence="5 6">KCTC32445</strain>
    </source>
</reference>
<evidence type="ECO:0000259" key="4">
    <source>
        <dbReference type="PROSITE" id="PS51186"/>
    </source>
</evidence>
<dbReference type="PANTHER" id="PTHR10545">
    <property type="entry name" value="DIAMINE N-ACETYLTRANSFERASE"/>
    <property type="match status" value="1"/>
</dbReference>
<dbReference type="FunFam" id="3.40.630.30:FF:000064">
    <property type="entry name" value="GNAT family acetyltransferase"/>
    <property type="match status" value="1"/>
</dbReference>
<dbReference type="Pfam" id="PF00583">
    <property type="entry name" value="Acetyltransf_1"/>
    <property type="match status" value="1"/>
</dbReference>
<dbReference type="OrthoDB" id="9805924at2"/>
<dbReference type="AlphaFoldDB" id="A0A553WAR5"/>
<dbReference type="Gene3D" id="3.40.630.30">
    <property type="match status" value="1"/>
</dbReference>
<evidence type="ECO:0000256" key="2">
    <source>
        <dbReference type="ARBA" id="ARBA00022679"/>
    </source>
</evidence>
<dbReference type="PANTHER" id="PTHR10545:SF29">
    <property type="entry name" value="GH14572P-RELATED"/>
    <property type="match status" value="1"/>
</dbReference>
<feature type="domain" description="N-acetyltransferase" evidence="4">
    <location>
        <begin position="3"/>
        <end position="164"/>
    </location>
</feature>
<keyword evidence="6" id="KW-1185">Reference proteome</keyword>
<keyword evidence="3" id="KW-0012">Acyltransferase</keyword>
<accession>A0A553WAR5</accession>
<dbReference type="SUPFAM" id="SSF55729">
    <property type="entry name" value="Acyl-CoA N-acyltransferases (Nat)"/>
    <property type="match status" value="1"/>
</dbReference>
<dbReference type="GO" id="GO:0008080">
    <property type="term" value="F:N-acetyltransferase activity"/>
    <property type="evidence" value="ECO:0007669"/>
    <property type="project" value="TreeGrafter"/>
</dbReference>
<keyword evidence="2 5" id="KW-0808">Transferase</keyword>